<accession>A0A411YC12</accession>
<sequence>MSKQTQRWSDLEPRQRKMIVAVSLISNVLQAIMLWDLWRRPASQIRGSKRSWVAASFVRPLGQIAYVVWGLRRDE</sequence>
<evidence type="ECO:0008006" key="4">
    <source>
        <dbReference type="Google" id="ProtNLM"/>
    </source>
</evidence>
<protein>
    <recommendedName>
        <fullName evidence="4">Cardiolipin synthase N-terminal domain-containing protein</fullName>
    </recommendedName>
</protein>
<dbReference type="Proteomes" id="UP000291469">
    <property type="component" value="Chromosome"/>
</dbReference>
<dbReference type="KEGG" id="erz:ER308_03540"/>
<evidence type="ECO:0000313" key="2">
    <source>
        <dbReference type="EMBL" id="QBI18715.1"/>
    </source>
</evidence>
<keyword evidence="3" id="KW-1185">Reference proteome</keyword>
<feature type="transmembrane region" description="Helical" evidence="1">
    <location>
        <begin position="50"/>
        <end position="69"/>
    </location>
</feature>
<evidence type="ECO:0000256" key="1">
    <source>
        <dbReference type="SAM" id="Phobius"/>
    </source>
</evidence>
<dbReference type="OrthoDB" id="5125307at2"/>
<reference evidence="2 3" key="1">
    <citation type="submission" date="2019-01" db="EMBL/GenBank/DDBJ databases">
        <title>Egibacter rhizosphaerae EGI 80759T.</title>
        <authorList>
            <person name="Chen D.-D."/>
            <person name="Tian Y."/>
            <person name="Jiao J.-Y."/>
            <person name="Zhang X.-T."/>
            <person name="Zhang Y.-G."/>
            <person name="Zhang Y."/>
            <person name="Xiao M."/>
            <person name="Shu W.-S."/>
            <person name="Li W.-J."/>
        </authorList>
    </citation>
    <scope>NUCLEOTIDE SEQUENCE [LARGE SCALE GENOMIC DNA]</scope>
    <source>
        <strain evidence="2 3">EGI 80759</strain>
    </source>
</reference>
<keyword evidence="1" id="KW-0472">Membrane</keyword>
<dbReference type="RefSeq" id="WP_131153713.1">
    <property type="nucleotide sequence ID" value="NZ_CP036402.1"/>
</dbReference>
<feature type="transmembrane region" description="Helical" evidence="1">
    <location>
        <begin position="18"/>
        <end position="38"/>
    </location>
</feature>
<keyword evidence="1" id="KW-1133">Transmembrane helix</keyword>
<name>A0A411YC12_9ACTN</name>
<dbReference type="AlphaFoldDB" id="A0A411YC12"/>
<keyword evidence="1" id="KW-0812">Transmembrane</keyword>
<dbReference type="EMBL" id="CP036402">
    <property type="protein sequence ID" value="QBI18715.1"/>
    <property type="molecule type" value="Genomic_DNA"/>
</dbReference>
<evidence type="ECO:0000313" key="3">
    <source>
        <dbReference type="Proteomes" id="UP000291469"/>
    </source>
</evidence>
<organism evidence="2 3">
    <name type="scientific">Egibacter rhizosphaerae</name>
    <dbReference type="NCBI Taxonomy" id="1670831"/>
    <lineage>
        <taxon>Bacteria</taxon>
        <taxon>Bacillati</taxon>
        <taxon>Actinomycetota</taxon>
        <taxon>Nitriliruptoria</taxon>
        <taxon>Egibacterales</taxon>
        <taxon>Egibacteraceae</taxon>
        <taxon>Egibacter</taxon>
    </lineage>
</organism>
<proteinExistence type="predicted"/>
<gene>
    <name evidence="2" type="ORF">ER308_03540</name>
</gene>